<name>A0ABT3NRK4_9PROT</name>
<proteinExistence type="predicted"/>
<gene>
    <name evidence="2" type="ORF">OF850_04075</name>
</gene>
<dbReference type="Pfam" id="PF13692">
    <property type="entry name" value="Glyco_trans_1_4"/>
    <property type="match status" value="1"/>
</dbReference>
<dbReference type="RefSeq" id="WP_301588525.1">
    <property type="nucleotide sequence ID" value="NZ_JAPFQI010000001.1"/>
</dbReference>
<accession>A0ABT3NRK4</accession>
<dbReference type="Proteomes" id="UP001526430">
    <property type="component" value="Unassembled WGS sequence"/>
</dbReference>
<evidence type="ECO:0000259" key="1">
    <source>
        <dbReference type="Pfam" id="PF13439"/>
    </source>
</evidence>
<reference evidence="2 3" key="1">
    <citation type="submission" date="2022-10" db="EMBL/GenBank/DDBJ databases">
        <title>Roseococcus glaciei nov., sp. nov., isolated from glacier.</title>
        <authorList>
            <person name="Liu Q."/>
            <person name="Xin Y.-H."/>
        </authorList>
    </citation>
    <scope>NUCLEOTIDE SEQUENCE [LARGE SCALE GENOMIC DNA]</scope>
    <source>
        <strain evidence="2 3">MDT2-1-1</strain>
    </source>
</reference>
<dbReference type="SUPFAM" id="SSF53756">
    <property type="entry name" value="UDP-Glycosyltransferase/glycogen phosphorylase"/>
    <property type="match status" value="1"/>
</dbReference>
<dbReference type="Gene3D" id="3.40.50.2000">
    <property type="entry name" value="Glycogen Phosphorylase B"/>
    <property type="match status" value="2"/>
</dbReference>
<protein>
    <submittedName>
        <fullName evidence="2">Glycosyltransferase family 4 protein</fullName>
    </submittedName>
</protein>
<organism evidence="2 3">
    <name type="scientific">Sabulicella glaciei</name>
    <dbReference type="NCBI Taxonomy" id="2984948"/>
    <lineage>
        <taxon>Bacteria</taxon>
        <taxon>Pseudomonadati</taxon>
        <taxon>Pseudomonadota</taxon>
        <taxon>Alphaproteobacteria</taxon>
        <taxon>Acetobacterales</taxon>
        <taxon>Acetobacteraceae</taxon>
        <taxon>Sabulicella</taxon>
    </lineage>
</organism>
<dbReference type="CDD" id="cd03794">
    <property type="entry name" value="GT4_WbuB-like"/>
    <property type="match status" value="1"/>
</dbReference>
<sequence>MSAALDTATPAEASSRKLRILYSHRIQSRDGQGVHLDALVQALRQEGHEVRVVGPAAYDRAELGGESSWISGLRRALPAAVAEVAELGYSLPAHARLMAAAREFRPDVIYERYNLHYLAGAWLARRLRLPFLLEVNAPLAEERARFGNLALKGLARWSENNAWRAADAVLPVTGVLAEHVEAAGVPRDRIHVIPNGIHLEEFPEPVPRMPGQEVVLGFVGFVRDWHGLDKVVRGIAEWRGEVPLALTVVGEGPARPGLEALARELGIAERVRFTGLAQRHEVPSLVSDFDVALQPAAVPYCSPLKVFEYMAAGRAIVAPDQPNIREVLEHGRNALLFDPSDPEGFWKALSRLAGDPALRDSLGRAARREVIARDLTWEGNARRVAALAGKLLP</sequence>
<feature type="domain" description="Glycosyltransferase subfamily 4-like N-terminal" evidence="1">
    <location>
        <begin position="30"/>
        <end position="200"/>
    </location>
</feature>
<dbReference type="Pfam" id="PF13439">
    <property type="entry name" value="Glyco_transf_4"/>
    <property type="match status" value="1"/>
</dbReference>
<dbReference type="PANTHER" id="PTHR45947:SF3">
    <property type="entry name" value="SULFOQUINOVOSYL TRANSFERASE SQD2"/>
    <property type="match status" value="1"/>
</dbReference>
<keyword evidence="3" id="KW-1185">Reference proteome</keyword>
<evidence type="ECO:0000313" key="3">
    <source>
        <dbReference type="Proteomes" id="UP001526430"/>
    </source>
</evidence>
<dbReference type="InterPro" id="IPR050194">
    <property type="entry name" value="Glycosyltransferase_grp1"/>
</dbReference>
<dbReference type="InterPro" id="IPR028098">
    <property type="entry name" value="Glyco_trans_4-like_N"/>
</dbReference>
<dbReference type="PANTHER" id="PTHR45947">
    <property type="entry name" value="SULFOQUINOVOSYL TRANSFERASE SQD2"/>
    <property type="match status" value="1"/>
</dbReference>
<dbReference type="EMBL" id="JAPFQI010000001">
    <property type="protein sequence ID" value="MCW8084794.1"/>
    <property type="molecule type" value="Genomic_DNA"/>
</dbReference>
<comment type="caution">
    <text evidence="2">The sequence shown here is derived from an EMBL/GenBank/DDBJ whole genome shotgun (WGS) entry which is preliminary data.</text>
</comment>
<evidence type="ECO:0000313" key="2">
    <source>
        <dbReference type="EMBL" id="MCW8084794.1"/>
    </source>
</evidence>